<evidence type="ECO:0000313" key="11">
    <source>
        <dbReference type="Proteomes" id="UP001164286"/>
    </source>
</evidence>
<dbReference type="EMBL" id="JAKWFO010000006">
    <property type="protein sequence ID" value="KAI9634838.1"/>
    <property type="molecule type" value="Genomic_DNA"/>
</dbReference>
<gene>
    <name evidence="10" type="ORF">MKK02DRAFT_5159</name>
</gene>
<keyword evidence="5" id="KW-0159">Chromosome partition</keyword>
<evidence type="ECO:0000256" key="5">
    <source>
        <dbReference type="ARBA" id="ARBA00022829"/>
    </source>
</evidence>
<dbReference type="AlphaFoldDB" id="A0AA38H6E0"/>
<feature type="domain" description="Inner centromere protein ARK-binding" evidence="9">
    <location>
        <begin position="14"/>
        <end position="65"/>
    </location>
</feature>
<sequence>SEEIVLPDIASEYSDSGDETDDSPAFKRPQWAESPELRAALAAQASKNPDELFGPIRPLSMEELFKAQKGKFRSRTSSGNWQRDGLKKEEEEEYARRMGFTTGTGK</sequence>
<evidence type="ECO:0000256" key="8">
    <source>
        <dbReference type="SAM" id="MobiDB-lite"/>
    </source>
</evidence>
<evidence type="ECO:0000256" key="6">
    <source>
        <dbReference type="ARBA" id="ARBA00023212"/>
    </source>
</evidence>
<keyword evidence="4" id="KW-0963">Cytoplasm</keyword>
<name>A0AA38H6E0_9TREE</name>
<dbReference type="Gene3D" id="6.10.250.2990">
    <property type="match status" value="1"/>
</dbReference>
<dbReference type="GO" id="GO:0007059">
    <property type="term" value="P:chromosome segregation"/>
    <property type="evidence" value="ECO:0007669"/>
    <property type="project" value="UniProtKB-KW"/>
</dbReference>
<comment type="subcellular location">
    <subcellularLocation>
        <location evidence="2">Cytoplasm</location>
        <location evidence="2">Cytoskeleton</location>
        <location evidence="2">Spindle</location>
    </subcellularLocation>
    <subcellularLocation>
        <location evidence="1">Nucleus</location>
    </subcellularLocation>
</comment>
<dbReference type="GO" id="GO:0005634">
    <property type="term" value="C:nucleus"/>
    <property type="evidence" value="ECO:0007669"/>
    <property type="project" value="UniProtKB-SubCell"/>
</dbReference>
<evidence type="ECO:0000256" key="4">
    <source>
        <dbReference type="ARBA" id="ARBA00022490"/>
    </source>
</evidence>
<feature type="non-terminal residue" evidence="10">
    <location>
        <position position="1"/>
    </location>
</feature>
<dbReference type="Pfam" id="PF03941">
    <property type="entry name" value="INCENP_ARK-bind"/>
    <property type="match status" value="1"/>
</dbReference>
<dbReference type="RefSeq" id="XP_052944615.1">
    <property type="nucleotide sequence ID" value="XM_053093669.1"/>
</dbReference>
<proteinExistence type="inferred from homology"/>
<feature type="region of interest" description="Disordered" evidence="8">
    <location>
        <begin position="1"/>
        <end position="29"/>
    </location>
</feature>
<protein>
    <submittedName>
        <fullName evidence="10">Inner centromere protein</fullName>
    </submittedName>
</protein>
<keyword evidence="6" id="KW-0206">Cytoskeleton</keyword>
<evidence type="ECO:0000256" key="1">
    <source>
        <dbReference type="ARBA" id="ARBA00004123"/>
    </source>
</evidence>
<evidence type="ECO:0000259" key="9">
    <source>
        <dbReference type="Pfam" id="PF03941"/>
    </source>
</evidence>
<keyword evidence="7" id="KW-0539">Nucleus</keyword>
<evidence type="ECO:0000256" key="7">
    <source>
        <dbReference type="ARBA" id="ARBA00023242"/>
    </source>
</evidence>
<evidence type="ECO:0000313" key="10">
    <source>
        <dbReference type="EMBL" id="KAI9634838.1"/>
    </source>
</evidence>
<dbReference type="GO" id="GO:0005819">
    <property type="term" value="C:spindle"/>
    <property type="evidence" value="ECO:0007669"/>
    <property type="project" value="UniProtKB-SubCell"/>
</dbReference>
<evidence type="ECO:0000256" key="2">
    <source>
        <dbReference type="ARBA" id="ARBA00004186"/>
    </source>
</evidence>
<evidence type="ECO:0000256" key="3">
    <source>
        <dbReference type="ARBA" id="ARBA00010042"/>
    </source>
</evidence>
<reference evidence="10" key="1">
    <citation type="journal article" date="2022" name="G3 (Bethesda)">
        <title>High quality genome of the basidiomycete yeast Dioszegia hungarica PDD-24b-2 isolated from cloud water.</title>
        <authorList>
            <person name="Jarrige D."/>
            <person name="Haridas S."/>
            <person name="Bleykasten-Grosshans C."/>
            <person name="Joly M."/>
            <person name="Nadalig T."/>
            <person name="Sancelme M."/>
            <person name="Vuilleumier S."/>
            <person name="Grigoriev I.V."/>
            <person name="Amato P."/>
            <person name="Bringel F."/>
        </authorList>
    </citation>
    <scope>NUCLEOTIDE SEQUENCE</scope>
    <source>
        <strain evidence="10">PDD-24b-2</strain>
    </source>
</reference>
<dbReference type="PANTHER" id="PTHR13142">
    <property type="entry name" value="INNER CENTROMERE PROTEIN"/>
    <property type="match status" value="1"/>
</dbReference>
<dbReference type="Proteomes" id="UP001164286">
    <property type="component" value="Unassembled WGS sequence"/>
</dbReference>
<dbReference type="PANTHER" id="PTHR13142:SF1">
    <property type="entry name" value="INNER CENTROMERE PROTEIN"/>
    <property type="match status" value="1"/>
</dbReference>
<keyword evidence="11" id="KW-1185">Reference proteome</keyword>
<dbReference type="GeneID" id="77732874"/>
<accession>A0AA38H6E0</accession>
<dbReference type="InterPro" id="IPR005635">
    <property type="entry name" value="Inner_centromere_prot_ARK-bd"/>
</dbReference>
<comment type="similarity">
    <text evidence="3">Belongs to the INCENP family.</text>
</comment>
<organism evidence="10 11">
    <name type="scientific">Dioszegia hungarica</name>
    <dbReference type="NCBI Taxonomy" id="4972"/>
    <lineage>
        <taxon>Eukaryota</taxon>
        <taxon>Fungi</taxon>
        <taxon>Dikarya</taxon>
        <taxon>Basidiomycota</taxon>
        <taxon>Agaricomycotina</taxon>
        <taxon>Tremellomycetes</taxon>
        <taxon>Tremellales</taxon>
        <taxon>Bulleribasidiaceae</taxon>
        <taxon>Dioszegia</taxon>
    </lineage>
</organism>
<comment type="caution">
    <text evidence="10">The sequence shown here is derived from an EMBL/GenBank/DDBJ whole genome shotgun (WGS) entry which is preliminary data.</text>
</comment>
<feature type="non-terminal residue" evidence="10">
    <location>
        <position position="106"/>
    </location>
</feature>